<sequence>MEKNAIRILDEIKSSDLMENRVQLLTRLGQLDPQDNPDVPSFVESLTTLWEDFTCLDVSQCLLNKAILPVASKYLALDRPDCCHYFLAFGIKVSQWCAKHLNMSVMSMEESQEEEHSNVFFQLLLDYLGFSASSFTAIGKICFMRDETAAVTVRKFVSEQLILTKEVILNAKKVESFSSEIFKAAHVVIDSVVPLLLSLKALMITLSSSPAWEELETFLLQNLLHPHFLCWQIVMELWCFWVRHATEDVMANMIDKLCVFMMSISTSETPLCPDSVLRRTAKSICLLLTHSHKSLTARVYKNISTESRSESASDAYLALLLEGFPLNFLPDQTKNDAKRQIVADFFHFIENFSEKPSESSRYTVHGAPVYALSACLGILKTSMPEIDSKTLKFAIALIQKLRNSKDEMIRDHYTEILSETLSIISRSEQLYTCQEMDNVITELQKLFISGTDKHHHHHLNKSEPSLALFLSGLVSYEMSETETCPKSRAVWELYHLLLRKRHWALVHHAVTAFGYFCARTSCSQLWRFVPEDAALGFDIASGREAKTERFMSELKMFLAKEQALLSTTPSQEELELLSKEGMEVKTTMRKLLEERKQQRSVEAEKQPNKRRKLPEGICRGVELLQNGMKRINEGLSELRSDESEFQKSLLNQFSCLEDLVSHLVSLAASD</sequence>
<dbReference type="PANTHER" id="PTHR36702:SF1">
    <property type="entry name" value="HOLLIDAY JUNCTION RESOLVASE"/>
    <property type="match status" value="1"/>
</dbReference>
<proteinExistence type="predicted"/>
<protein>
    <submittedName>
        <fullName evidence="1">Uncharacterized protein</fullName>
    </submittedName>
</protein>
<gene>
    <name evidence="1" type="primary">A10p003420.1_BraROA</name>
    <name evidence="1" type="ORF">IGI04_039427</name>
</gene>
<reference evidence="1 2" key="1">
    <citation type="submission" date="2021-03" db="EMBL/GenBank/DDBJ databases">
        <authorList>
            <person name="King G.J."/>
            <person name="Bancroft I."/>
            <person name="Baten A."/>
            <person name="Bloomfield J."/>
            <person name="Borpatragohain P."/>
            <person name="He Z."/>
            <person name="Irish N."/>
            <person name="Irwin J."/>
            <person name="Liu K."/>
            <person name="Mauleon R.P."/>
            <person name="Moore J."/>
            <person name="Morris R."/>
            <person name="Ostergaard L."/>
            <person name="Wang B."/>
            <person name="Wells R."/>
        </authorList>
    </citation>
    <scope>NUCLEOTIDE SEQUENCE [LARGE SCALE GENOMIC DNA]</scope>
    <source>
        <strain evidence="1">R-o-18</strain>
        <tissue evidence="1">Leaf</tissue>
    </source>
</reference>
<dbReference type="Pfam" id="PF14868">
    <property type="entry name" value="DUF4487"/>
    <property type="match status" value="1"/>
</dbReference>
<dbReference type="PANTHER" id="PTHR36702">
    <property type="entry name" value="HOLLIDAY JUNCTION RESOLVASE"/>
    <property type="match status" value="1"/>
</dbReference>
<dbReference type="SUPFAM" id="SSF48371">
    <property type="entry name" value="ARM repeat"/>
    <property type="match status" value="1"/>
</dbReference>
<evidence type="ECO:0000313" key="1">
    <source>
        <dbReference type="EMBL" id="KAG5374831.1"/>
    </source>
</evidence>
<comment type="caution">
    <text evidence="1">The sequence shown here is derived from an EMBL/GenBank/DDBJ whole genome shotgun (WGS) entry which is preliminary data.</text>
</comment>
<keyword evidence="2" id="KW-1185">Reference proteome</keyword>
<dbReference type="EMBL" id="JADBGQ010000010">
    <property type="protein sequence ID" value="KAG5374831.1"/>
    <property type="molecule type" value="Genomic_DNA"/>
</dbReference>
<dbReference type="InterPro" id="IPR027902">
    <property type="entry name" value="DUF4487"/>
</dbReference>
<name>A0ABQ7KMU4_BRACM</name>
<accession>A0ABQ7KMU4</accession>
<organism evidence="1 2">
    <name type="scientific">Brassica rapa subsp. trilocularis</name>
    <dbReference type="NCBI Taxonomy" id="1813537"/>
    <lineage>
        <taxon>Eukaryota</taxon>
        <taxon>Viridiplantae</taxon>
        <taxon>Streptophyta</taxon>
        <taxon>Embryophyta</taxon>
        <taxon>Tracheophyta</taxon>
        <taxon>Spermatophyta</taxon>
        <taxon>Magnoliopsida</taxon>
        <taxon>eudicotyledons</taxon>
        <taxon>Gunneridae</taxon>
        <taxon>Pentapetalae</taxon>
        <taxon>rosids</taxon>
        <taxon>malvids</taxon>
        <taxon>Brassicales</taxon>
        <taxon>Brassicaceae</taxon>
        <taxon>Brassiceae</taxon>
        <taxon>Brassica</taxon>
    </lineage>
</organism>
<dbReference type="Proteomes" id="UP000823674">
    <property type="component" value="Chromosome A10"/>
</dbReference>
<evidence type="ECO:0000313" key="2">
    <source>
        <dbReference type="Proteomes" id="UP000823674"/>
    </source>
</evidence>
<dbReference type="InterPro" id="IPR016024">
    <property type="entry name" value="ARM-type_fold"/>
</dbReference>